<evidence type="ECO:0000313" key="7">
    <source>
        <dbReference type="EMBL" id="KRL96798.1"/>
    </source>
</evidence>
<feature type="transmembrane region" description="Helical" evidence="6">
    <location>
        <begin position="119"/>
        <end position="140"/>
    </location>
</feature>
<proteinExistence type="predicted"/>
<evidence type="ECO:0000256" key="2">
    <source>
        <dbReference type="ARBA" id="ARBA00022475"/>
    </source>
</evidence>
<protein>
    <submittedName>
        <fullName evidence="7">Effector of murein hydrolase LrgA</fullName>
    </submittedName>
</protein>
<evidence type="ECO:0000256" key="5">
    <source>
        <dbReference type="ARBA" id="ARBA00023136"/>
    </source>
</evidence>
<name>A0A0R1UUR3_9LACO</name>
<dbReference type="GO" id="GO:0005886">
    <property type="term" value="C:plasma membrane"/>
    <property type="evidence" value="ECO:0007669"/>
    <property type="project" value="UniProtKB-SubCell"/>
</dbReference>
<keyword evidence="7" id="KW-0378">Hydrolase</keyword>
<feature type="transmembrane region" description="Helical" evidence="6">
    <location>
        <begin position="36"/>
        <end position="57"/>
    </location>
</feature>
<dbReference type="GO" id="GO:0016787">
    <property type="term" value="F:hydrolase activity"/>
    <property type="evidence" value="ECO:0007669"/>
    <property type="project" value="UniProtKB-KW"/>
</dbReference>
<keyword evidence="5 6" id="KW-0472">Membrane</keyword>
<accession>A0A0R1UUR3</accession>
<keyword evidence="8" id="KW-1185">Reference proteome</keyword>
<feature type="transmembrane region" description="Helical" evidence="6">
    <location>
        <begin position="63"/>
        <end position="82"/>
    </location>
</feature>
<dbReference type="InterPro" id="IPR005538">
    <property type="entry name" value="LrgA/CidA"/>
</dbReference>
<keyword evidence="2" id="KW-1003">Cell membrane</keyword>
<gene>
    <name evidence="7" type="ORF">FD50_GL002079</name>
</gene>
<dbReference type="AlphaFoldDB" id="A0A0R1UUR3"/>
<dbReference type="Pfam" id="PF03788">
    <property type="entry name" value="LrgA"/>
    <property type="match status" value="1"/>
</dbReference>
<evidence type="ECO:0000256" key="1">
    <source>
        <dbReference type="ARBA" id="ARBA00004651"/>
    </source>
</evidence>
<dbReference type="Proteomes" id="UP000051166">
    <property type="component" value="Unassembled WGS sequence"/>
</dbReference>
<dbReference type="PANTHER" id="PTHR33931:SF4">
    <property type="entry name" value="ANTIHOLIN-LIKE PROTEIN LRGA"/>
    <property type="match status" value="1"/>
</dbReference>
<dbReference type="PANTHER" id="PTHR33931">
    <property type="entry name" value="HOLIN-LIKE PROTEIN CIDA-RELATED"/>
    <property type="match status" value="1"/>
</dbReference>
<evidence type="ECO:0000256" key="6">
    <source>
        <dbReference type="SAM" id="Phobius"/>
    </source>
</evidence>
<feature type="transmembrane region" description="Helical" evidence="6">
    <location>
        <begin position="89"/>
        <end position="107"/>
    </location>
</feature>
<dbReference type="STRING" id="1423801.FD50_GL002079"/>
<keyword evidence="4 6" id="KW-1133">Transmembrane helix</keyword>
<sequence length="175" mass="19578">MFVLFLIHQEQSLRKKVNKMNKTHVEQKKGAAAAPLLVQMGIYTTILFVSNLISGLFPKSFPVPAPVIGMILLYVLLSAHLLKLEWVDSLGAFLISIIGFLFVPSGISLTASLDVMRTAGLQLILVIICSTIILLVVTAYTTRTFIWLRKAHLEKHKFVHQPLAIKHRIHVKGEE</sequence>
<evidence type="ECO:0000256" key="3">
    <source>
        <dbReference type="ARBA" id="ARBA00022692"/>
    </source>
</evidence>
<reference evidence="7 8" key="1">
    <citation type="journal article" date="2015" name="Genome Announc.">
        <title>Expanding the biotechnology potential of lactobacilli through comparative genomics of 213 strains and associated genera.</title>
        <authorList>
            <person name="Sun Z."/>
            <person name="Harris H.M."/>
            <person name="McCann A."/>
            <person name="Guo C."/>
            <person name="Argimon S."/>
            <person name="Zhang W."/>
            <person name="Yang X."/>
            <person name="Jeffery I.B."/>
            <person name="Cooney J.C."/>
            <person name="Kagawa T.F."/>
            <person name="Liu W."/>
            <person name="Song Y."/>
            <person name="Salvetti E."/>
            <person name="Wrobel A."/>
            <person name="Rasinkangas P."/>
            <person name="Parkhill J."/>
            <person name="Rea M.C."/>
            <person name="O'Sullivan O."/>
            <person name="Ritari J."/>
            <person name="Douillard F.P."/>
            <person name="Paul Ross R."/>
            <person name="Yang R."/>
            <person name="Briner A.E."/>
            <person name="Felis G.E."/>
            <person name="de Vos W.M."/>
            <person name="Barrangou R."/>
            <person name="Klaenhammer T.R."/>
            <person name="Caufield P.W."/>
            <person name="Cui Y."/>
            <person name="Zhang H."/>
            <person name="O'Toole P.W."/>
        </authorList>
    </citation>
    <scope>NUCLEOTIDE SEQUENCE [LARGE SCALE GENOMIC DNA]</scope>
    <source>
        <strain evidence="7 8">DSM 16230</strain>
    </source>
</reference>
<dbReference type="EMBL" id="AZFQ01000055">
    <property type="protein sequence ID" value="KRL96798.1"/>
    <property type="molecule type" value="Genomic_DNA"/>
</dbReference>
<dbReference type="PATRIC" id="fig|1423801.4.peg.2126"/>
<comment type="caution">
    <text evidence="7">The sequence shown here is derived from an EMBL/GenBank/DDBJ whole genome shotgun (WGS) entry which is preliminary data.</text>
</comment>
<organism evidence="7 8">
    <name type="scientific">Liquorilactobacillus satsumensis DSM 16230 = JCM 12392</name>
    <dbReference type="NCBI Taxonomy" id="1423801"/>
    <lineage>
        <taxon>Bacteria</taxon>
        <taxon>Bacillati</taxon>
        <taxon>Bacillota</taxon>
        <taxon>Bacilli</taxon>
        <taxon>Lactobacillales</taxon>
        <taxon>Lactobacillaceae</taxon>
        <taxon>Liquorilactobacillus</taxon>
    </lineage>
</organism>
<evidence type="ECO:0000256" key="4">
    <source>
        <dbReference type="ARBA" id="ARBA00022989"/>
    </source>
</evidence>
<keyword evidence="3 6" id="KW-0812">Transmembrane</keyword>
<comment type="subcellular location">
    <subcellularLocation>
        <location evidence="1">Cell membrane</location>
        <topology evidence="1">Multi-pass membrane protein</topology>
    </subcellularLocation>
</comment>
<evidence type="ECO:0000313" key="8">
    <source>
        <dbReference type="Proteomes" id="UP000051166"/>
    </source>
</evidence>